<proteinExistence type="predicted"/>
<sequence>DKKVWQGSHYANFPEIIEDGDTGEFTHEPVTDDVDIPGSVASLVYRRRD</sequence>
<comment type="caution">
    <text evidence="1">The sequence shown here is derived from an EMBL/GenBank/DDBJ whole genome shotgun (WGS) entry which is preliminary data.</text>
</comment>
<dbReference type="AlphaFoldDB" id="A0A7J9I5M2"/>
<dbReference type="Proteomes" id="UP000593560">
    <property type="component" value="Unassembled WGS sequence"/>
</dbReference>
<dbReference type="OrthoDB" id="997774at2759"/>
<dbReference type="EMBL" id="JABFAD010009407">
    <property type="protein sequence ID" value="MBA0817422.1"/>
    <property type="molecule type" value="Genomic_DNA"/>
</dbReference>
<accession>A0A7J9I5M2</accession>
<evidence type="ECO:0000313" key="1">
    <source>
        <dbReference type="EMBL" id="MBA0817422.1"/>
    </source>
</evidence>
<protein>
    <submittedName>
        <fullName evidence="1">Uncharacterized protein</fullName>
    </submittedName>
</protein>
<keyword evidence="2" id="KW-1185">Reference proteome</keyword>
<feature type="non-terminal residue" evidence="1">
    <location>
        <position position="1"/>
    </location>
</feature>
<evidence type="ECO:0000313" key="2">
    <source>
        <dbReference type="Proteomes" id="UP000593560"/>
    </source>
</evidence>
<organism evidence="1 2">
    <name type="scientific">Gossypium harknessii</name>
    <dbReference type="NCBI Taxonomy" id="34285"/>
    <lineage>
        <taxon>Eukaryota</taxon>
        <taxon>Viridiplantae</taxon>
        <taxon>Streptophyta</taxon>
        <taxon>Embryophyta</taxon>
        <taxon>Tracheophyta</taxon>
        <taxon>Spermatophyta</taxon>
        <taxon>Magnoliopsida</taxon>
        <taxon>eudicotyledons</taxon>
        <taxon>Gunneridae</taxon>
        <taxon>Pentapetalae</taxon>
        <taxon>rosids</taxon>
        <taxon>malvids</taxon>
        <taxon>Malvales</taxon>
        <taxon>Malvaceae</taxon>
        <taxon>Malvoideae</taxon>
        <taxon>Gossypium</taxon>
    </lineage>
</organism>
<reference evidence="1 2" key="1">
    <citation type="journal article" date="2019" name="Genome Biol. Evol.">
        <title>Insights into the evolution of the New World diploid cottons (Gossypium, subgenus Houzingenia) based on genome sequencing.</title>
        <authorList>
            <person name="Grover C.E."/>
            <person name="Arick M.A. 2nd"/>
            <person name="Thrash A."/>
            <person name="Conover J.L."/>
            <person name="Sanders W.S."/>
            <person name="Peterson D.G."/>
            <person name="Frelichowski J.E."/>
            <person name="Scheffler J.A."/>
            <person name="Scheffler B.E."/>
            <person name="Wendel J.F."/>
        </authorList>
    </citation>
    <scope>NUCLEOTIDE SEQUENCE [LARGE SCALE GENOMIC DNA]</scope>
    <source>
        <strain evidence="1">0</strain>
        <tissue evidence="1">Leaf</tissue>
    </source>
</reference>
<gene>
    <name evidence="1" type="ORF">Gohar_021260</name>
</gene>
<name>A0A7J9I5M2_9ROSI</name>